<dbReference type="RefSeq" id="XP_046599855.1">
    <property type="nucleotide sequence ID" value="XM_046743899.1"/>
</dbReference>
<dbReference type="Proteomes" id="UP000829291">
    <property type="component" value="Chromosome 6"/>
</dbReference>
<evidence type="ECO:0000256" key="4">
    <source>
        <dbReference type="ARBA" id="ARBA00012924"/>
    </source>
</evidence>
<dbReference type="PROSITE" id="PS00600">
    <property type="entry name" value="AA_TRANSFER_CLASS_3"/>
    <property type="match status" value="1"/>
</dbReference>
<dbReference type="InterPro" id="IPR015424">
    <property type="entry name" value="PyrdxlP-dep_Trfase"/>
</dbReference>
<dbReference type="EC" id="2.6.1.13" evidence="4 9"/>
<dbReference type="InterPro" id="IPR010164">
    <property type="entry name" value="Orn_aminotrans"/>
</dbReference>
<dbReference type="PANTHER" id="PTHR11986:SF18">
    <property type="entry name" value="ORNITHINE AMINOTRANSFERASE, MITOCHONDRIAL"/>
    <property type="match status" value="1"/>
</dbReference>
<evidence type="ECO:0000256" key="2">
    <source>
        <dbReference type="ARBA" id="ARBA00004998"/>
    </source>
</evidence>
<evidence type="ECO:0000256" key="7">
    <source>
        <dbReference type="ARBA" id="ARBA00022898"/>
    </source>
</evidence>
<evidence type="ECO:0000313" key="10">
    <source>
        <dbReference type="Proteomes" id="UP000829291"/>
    </source>
</evidence>
<evidence type="ECO:0000256" key="6">
    <source>
        <dbReference type="ARBA" id="ARBA00022679"/>
    </source>
</evidence>
<dbReference type="PIRSF" id="PIRSF000521">
    <property type="entry name" value="Transaminase_4ab_Lys_Orn"/>
    <property type="match status" value="1"/>
</dbReference>
<comment type="catalytic activity">
    <reaction evidence="9">
        <text>a 2-oxocarboxylate + L-ornithine = L-glutamate 5-semialdehyde + an L-alpha-amino acid</text>
        <dbReference type="Rhea" id="RHEA:13877"/>
        <dbReference type="ChEBI" id="CHEBI:35179"/>
        <dbReference type="ChEBI" id="CHEBI:46911"/>
        <dbReference type="ChEBI" id="CHEBI:58066"/>
        <dbReference type="ChEBI" id="CHEBI:59869"/>
        <dbReference type="EC" id="2.6.1.13"/>
    </reaction>
</comment>
<dbReference type="InterPro" id="IPR015421">
    <property type="entry name" value="PyrdxlP-dep_Trfase_major"/>
</dbReference>
<evidence type="ECO:0000256" key="8">
    <source>
        <dbReference type="RuleBase" id="RU003560"/>
    </source>
</evidence>
<dbReference type="RefSeq" id="XP_046599852.1">
    <property type="nucleotide sequence ID" value="XM_046743896.1"/>
</dbReference>
<dbReference type="InterPro" id="IPR050103">
    <property type="entry name" value="Class-III_PLP-dep_AT"/>
</dbReference>
<dbReference type="NCBIfam" id="TIGR01885">
    <property type="entry name" value="Orn_aminotrans"/>
    <property type="match status" value="1"/>
</dbReference>
<dbReference type="SUPFAM" id="SSF53383">
    <property type="entry name" value="PLP-dependent transferases"/>
    <property type="match status" value="1"/>
</dbReference>
<dbReference type="Gene3D" id="3.40.640.10">
    <property type="entry name" value="Type I PLP-dependent aspartate aminotransferase-like (Major domain)"/>
    <property type="match status" value="1"/>
</dbReference>
<dbReference type="InterPro" id="IPR015422">
    <property type="entry name" value="PyrdxlP-dep_Trfase_small"/>
</dbReference>
<dbReference type="RefSeq" id="XP_046599853.1">
    <property type="nucleotide sequence ID" value="XM_046743897.1"/>
</dbReference>
<sequence>MQTPIRQRVASIVQKPEVKRLLTAQEIIDREDRFGGRHFKLLPVVLTRGQGVFLWDVEGKKYLDFLAGFVAVSQGHCHPRLVKTMRDQAEKLTHTSRAYYTEPLGALSEYLTNLFGWDRFIPMNTGVEAGDTALKLARRWAYRTKKIPSNRASILFAKGNFWGRSLAAVSSSTDPNCCTDFGPFMPLFDTVPYDDLKALESKFKADPNICAFMMEPIQGEAGVIVPTEGYLRGVGELCTKYNILWIADEVQTGLGRTGDRLAIDHEKQRPDILILGKALSGGMYPVSGVLADEQIVFGLETGSRGSTFAGNPIGAAVALEAVKILAEEKLAENAKNLGKILRVELEKLPKDIAREIRGRGLLAGVLVNKEIADGWDVCLRLRDAGLLSRPAHGQIIRISPPLTITEDQLREGIHILTSTVLSY</sequence>
<evidence type="ECO:0000313" key="12">
    <source>
        <dbReference type="RefSeq" id="XP_046599853.1"/>
    </source>
</evidence>
<evidence type="ECO:0000313" key="11">
    <source>
        <dbReference type="RefSeq" id="XP_046599852.1"/>
    </source>
</evidence>
<gene>
    <name evidence="11 12 13 14" type="primary">LOC107227219</name>
</gene>
<evidence type="ECO:0000256" key="9">
    <source>
        <dbReference type="RuleBase" id="RU365036"/>
    </source>
</evidence>
<comment type="pathway">
    <text evidence="2 9">Amino-acid biosynthesis; L-proline biosynthesis; L-glutamate 5-semialdehyde from L-ornithine: step 1/1.</text>
</comment>
<evidence type="ECO:0000256" key="1">
    <source>
        <dbReference type="ARBA" id="ARBA00001933"/>
    </source>
</evidence>
<organism evidence="10 11">
    <name type="scientific">Neodiprion lecontei</name>
    <name type="common">Redheaded pine sawfly</name>
    <dbReference type="NCBI Taxonomy" id="441921"/>
    <lineage>
        <taxon>Eukaryota</taxon>
        <taxon>Metazoa</taxon>
        <taxon>Ecdysozoa</taxon>
        <taxon>Arthropoda</taxon>
        <taxon>Hexapoda</taxon>
        <taxon>Insecta</taxon>
        <taxon>Pterygota</taxon>
        <taxon>Neoptera</taxon>
        <taxon>Endopterygota</taxon>
        <taxon>Hymenoptera</taxon>
        <taxon>Tenthredinoidea</taxon>
        <taxon>Diprionidae</taxon>
        <taxon>Diprioninae</taxon>
        <taxon>Neodiprion</taxon>
    </lineage>
</organism>
<comment type="similarity">
    <text evidence="3 8">Belongs to the class-III pyridoxal-phosphate-dependent aminotransferase family.</text>
</comment>
<keyword evidence="7 8" id="KW-0663">Pyridoxal phosphate</keyword>
<dbReference type="CDD" id="cd00610">
    <property type="entry name" value="OAT_like"/>
    <property type="match status" value="1"/>
</dbReference>
<keyword evidence="10" id="KW-1185">Reference proteome</keyword>
<dbReference type="InterPro" id="IPR005814">
    <property type="entry name" value="Aminotrans_3"/>
</dbReference>
<evidence type="ECO:0000313" key="13">
    <source>
        <dbReference type="RefSeq" id="XP_046599854.1"/>
    </source>
</evidence>
<evidence type="ECO:0000256" key="5">
    <source>
        <dbReference type="ARBA" id="ARBA00022576"/>
    </source>
</evidence>
<keyword evidence="6 9" id="KW-0808">Transferase</keyword>
<proteinExistence type="inferred from homology"/>
<evidence type="ECO:0000256" key="3">
    <source>
        <dbReference type="ARBA" id="ARBA00008954"/>
    </source>
</evidence>
<accession>A0ABM3GHV5</accession>
<comment type="cofactor">
    <cofactor evidence="1 9">
        <name>pyridoxal 5'-phosphate</name>
        <dbReference type="ChEBI" id="CHEBI:597326"/>
    </cofactor>
</comment>
<name>A0ABM3GHV5_NEOLC</name>
<dbReference type="InterPro" id="IPR049704">
    <property type="entry name" value="Aminotrans_3_PPA_site"/>
</dbReference>
<evidence type="ECO:0000313" key="14">
    <source>
        <dbReference type="RefSeq" id="XP_046599855.1"/>
    </source>
</evidence>
<dbReference type="Pfam" id="PF00202">
    <property type="entry name" value="Aminotran_3"/>
    <property type="match status" value="1"/>
</dbReference>
<dbReference type="Gene3D" id="3.90.1150.10">
    <property type="entry name" value="Aspartate Aminotransferase, domain 1"/>
    <property type="match status" value="1"/>
</dbReference>
<protein>
    <recommendedName>
        <fullName evidence="4 9">Ornithine aminotransferase</fullName>
        <ecNumber evidence="4 9">2.6.1.13</ecNumber>
    </recommendedName>
</protein>
<dbReference type="PANTHER" id="PTHR11986">
    <property type="entry name" value="AMINOTRANSFERASE CLASS III"/>
    <property type="match status" value="1"/>
</dbReference>
<dbReference type="RefSeq" id="XP_046599854.1">
    <property type="nucleotide sequence ID" value="XM_046743898.1"/>
</dbReference>
<dbReference type="GeneID" id="107227219"/>
<keyword evidence="5 9" id="KW-0032">Aminotransferase</keyword>
<reference evidence="11 12" key="1">
    <citation type="submission" date="2025-05" db="UniProtKB">
        <authorList>
            <consortium name="RefSeq"/>
        </authorList>
    </citation>
    <scope>IDENTIFICATION</scope>
    <source>
        <tissue evidence="11 12">Thorax and Abdomen</tissue>
    </source>
</reference>